<evidence type="ECO:0000259" key="13">
    <source>
        <dbReference type="Pfam" id="PF08385"/>
    </source>
</evidence>
<dbReference type="InterPro" id="IPR013594">
    <property type="entry name" value="Dynein_heavy_tail"/>
</dbReference>
<comment type="subcellular location">
    <subcellularLocation>
        <location evidence="1">Cytoplasm</location>
        <location evidence="1">Cytoskeleton</location>
    </subcellularLocation>
</comment>
<dbReference type="Gene3D" id="1.10.287.2620">
    <property type="match status" value="1"/>
</dbReference>
<keyword evidence="10" id="KW-0505">Motor protein</keyword>
<dbReference type="InterPro" id="IPR042222">
    <property type="entry name" value="Dynein_2_N"/>
</dbReference>
<dbReference type="PANTHER" id="PTHR46532">
    <property type="entry name" value="MALE FERTILITY FACTOR KL5"/>
    <property type="match status" value="1"/>
</dbReference>
<feature type="domain" description="Dynein heavy chain linker" evidence="14">
    <location>
        <begin position="1249"/>
        <end position="1439"/>
    </location>
</feature>
<feature type="region of interest" description="Disordered" evidence="12">
    <location>
        <begin position="40"/>
        <end position="85"/>
    </location>
</feature>
<keyword evidence="9" id="KW-0175">Coiled coil</keyword>
<evidence type="ECO:0000256" key="3">
    <source>
        <dbReference type="ARBA" id="ARBA00022490"/>
    </source>
</evidence>
<evidence type="ECO:0000256" key="1">
    <source>
        <dbReference type="ARBA" id="ARBA00004245"/>
    </source>
</evidence>
<dbReference type="Proteomes" id="UP000518266">
    <property type="component" value="Unassembled WGS sequence"/>
</dbReference>
<comment type="similarity">
    <text evidence="2">Belongs to the dynein heavy chain family.</text>
</comment>
<dbReference type="InterPro" id="IPR013602">
    <property type="entry name" value="Dynein_heavy_linker"/>
</dbReference>
<organism evidence="15 16">
    <name type="scientific">Dissostichus mawsoni</name>
    <name type="common">Antarctic cod</name>
    <dbReference type="NCBI Taxonomy" id="36200"/>
    <lineage>
        <taxon>Eukaryota</taxon>
        <taxon>Metazoa</taxon>
        <taxon>Chordata</taxon>
        <taxon>Craniata</taxon>
        <taxon>Vertebrata</taxon>
        <taxon>Euteleostomi</taxon>
        <taxon>Actinopterygii</taxon>
        <taxon>Neopterygii</taxon>
        <taxon>Teleostei</taxon>
        <taxon>Neoteleostei</taxon>
        <taxon>Acanthomorphata</taxon>
        <taxon>Eupercaria</taxon>
        <taxon>Perciformes</taxon>
        <taxon>Notothenioidei</taxon>
        <taxon>Nototheniidae</taxon>
        <taxon>Dissostichus</taxon>
    </lineage>
</organism>
<dbReference type="GO" id="GO:0007018">
    <property type="term" value="P:microtubule-based movement"/>
    <property type="evidence" value="ECO:0007669"/>
    <property type="project" value="InterPro"/>
</dbReference>
<comment type="caution">
    <text evidence="15">The sequence shown here is derived from an EMBL/GenBank/DDBJ whole genome shotgun (WGS) entry which is preliminary data.</text>
</comment>
<keyword evidence="3" id="KW-0963">Cytoplasm</keyword>
<dbReference type="Pfam" id="PF08393">
    <property type="entry name" value="DHC_N2"/>
    <property type="match status" value="1"/>
</dbReference>
<feature type="domain" description="Dynein heavy chain tail" evidence="13">
    <location>
        <begin position="232"/>
        <end position="784"/>
    </location>
</feature>
<evidence type="ECO:0000256" key="5">
    <source>
        <dbReference type="ARBA" id="ARBA00022737"/>
    </source>
</evidence>
<keyword evidence="8" id="KW-0243">Dynein</keyword>
<dbReference type="PANTHER" id="PTHR46532:SF13">
    <property type="entry name" value="CYTOPLASMIC DYNEIN 1 HEAVY CHAIN 1"/>
    <property type="match status" value="1"/>
</dbReference>
<sequence>MSDGGGTEENSGTMEVSAVQTVADTSVLQKHMRKLVPLLLEDGGEAPASLETALEEKRRGADEEISGRPPSSHHPEDVGDEGEEEKECITYNISTDIHYGIKSNSLAFIKRAFVIDADKPISTQVRVLTLSEDSPYETLHSFISNAVAPFFKSYIRESGKADRDGDKMAPSVEKKIAELEMGLLHLQQNIEIPEISLLIHPIITNIAKQFYERGEKPKVTDFGDKVEDPTFLNQLQSGVNRWIREIQKVTKLDRDPASGTALQEISFWLNLERALNRIQEKRESPEVLLTLDILKHGKRFHATVSFDTDTGLKQAVETVNDYNPLMKDFPLNDLLSASELDKIRQALMAIFTHLKKIRNTKYPIQRALRLVEAISRDLSSQLLKVLGTRKLMHVAYEEFEKVMVACFEVFQTWEDEYEKLQVLLRDIVKRKREENLKMVWRLSPAHRKLQSRLDHMRRFRRQHEQLRAVIVRVLRPQVSALPQHAPGETVEPQDMKVAGVLFDAADANAIEEVNLAYENVKEVDGLDVSKEGMEAWEAAMKRYDERIDRVETRITARLRDQLGTAKNANEMFRIFSRFNALFVRPHIRGAIREYQTQLIQRVKDDIESLHDKFKVQYPQSQACKMSHVRDLPPVSGSIIWAKQIDRQLTAYMKRVEDVLGKGWENHVEGLKLKQDGDSFRAKLNTQEIFDDWARKVQQRNLGVSGRIFTIESTRARGRTGNMLKLKVNFLPEIITLSKEVRNLKWLSFRVPLAIVNKAHQANQLYPFAISLIESVRTYERTVKRRRFRFLTEGITLVWESYKLDPYVQRLAETVFNFQEKVDDLLLIEEKIDLEVRSLDTCMFENKTFSEILNRVQKAVDDLNLHSYSNLPIWVNKLDIEIERVLGVRLQAGLKAWTQVLRGQVEDKADVDMDTEAPQMSHKPGGEPKIKNVIHELRITNQVIYLNPPIEDCRYKLYQEMFSWKMVILSLPRIQSQRYQVWLQYQCLWDMQAENIYNRLGEDLTKWQALLVQIRKARGTFDNAETRKDFGPAVIDYGKVQSKVNLKYDSWHKEVLSKFGQMLGQNMADFHSQISKSRQELEQHSVDTASTSDAVNFITFVQTLKRKIKQFEKNVDLFRNGQRLLEKQRFQFPPSWLYIDNIEGEWGAFSDIMKRKDTAIQQQVANLQLKIVQEDKAVENRTTDLLSEWEKTKPVTGNLRPEEALQSLTIYEGNFGRLKVEREKCARAKEALELTDTGLLSGSEERVQVALEELHDLKEVWSELSKVWEQIDQMKEQPWVSVQPRKLRQSLDGLLNQLKNFQARLRQYASYEFVQRLLKGYLKVNMLVIELKSEALKDRHWKQLMKRLHLTLGQVWDVDLQRNEMVVKDVLLVAQGEMALEEFLKQIREVWNSYELDLVNYQNKCRLIRGWDDLFNKVKEHINSVSAMKLSPYYKVFEEDA</sequence>
<name>A0A7J5Y9E8_DISMA</name>
<keyword evidence="6" id="KW-0547">Nucleotide-binding</keyword>
<evidence type="ECO:0000259" key="14">
    <source>
        <dbReference type="Pfam" id="PF08393"/>
    </source>
</evidence>
<dbReference type="Pfam" id="PF08385">
    <property type="entry name" value="DHC_N1"/>
    <property type="match status" value="1"/>
</dbReference>
<evidence type="ECO:0000256" key="11">
    <source>
        <dbReference type="ARBA" id="ARBA00023212"/>
    </source>
</evidence>
<dbReference type="GO" id="GO:0005874">
    <property type="term" value="C:microtubule"/>
    <property type="evidence" value="ECO:0007669"/>
    <property type="project" value="UniProtKB-KW"/>
</dbReference>
<evidence type="ECO:0000256" key="7">
    <source>
        <dbReference type="ARBA" id="ARBA00022840"/>
    </source>
</evidence>
<evidence type="ECO:0000256" key="9">
    <source>
        <dbReference type="ARBA" id="ARBA00023054"/>
    </source>
</evidence>
<keyword evidence="7" id="KW-0067">ATP-binding</keyword>
<dbReference type="Gene3D" id="1.20.140.100">
    <property type="entry name" value="Dynein heavy chain, N-terminal domain 2"/>
    <property type="match status" value="1"/>
</dbReference>
<dbReference type="InterPro" id="IPR026983">
    <property type="entry name" value="DHC"/>
</dbReference>
<reference evidence="15 16" key="1">
    <citation type="submission" date="2020-03" db="EMBL/GenBank/DDBJ databases">
        <title>Dissostichus mawsoni Genome sequencing and assembly.</title>
        <authorList>
            <person name="Park H."/>
        </authorList>
    </citation>
    <scope>NUCLEOTIDE SEQUENCE [LARGE SCALE GENOMIC DNA]</scope>
    <source>
        <strain evidence="15">DM0001</strain>
        <tissue evidence="15">Muscle</tissue>
    </source>
</reference>
<evidence type="ECO:0000256" key="10">
    <source>
        <dbReference type="ARBA" id="ARBA00023175"/>
    </source>
</evidence>
<evidence type="ECO:0000256" key="4">
    <source>
        <dbReference type="ARBA" id="ARBA00022701"/>
    </source>
</evidence>
<gene>
    <name evidence="15" type="ORF">F7725_008151</name>
</gene>
<accession>A0A7J5Y9E8</accession>
<proteinExistence type="inferred from homology"/>
<dbReference type="FunFam" id="1.10.287.2620:FF:000001">
    <property type="entry name" value="Cytoplasmic dynein heavy chain 1"/>
    <property type="match status" value="1"/>
</dbReference>
<dbReference type="GO" id="GO:0051959">
    <property type="term" value="F:dynein light intermediate chain binding"/>
    <property type="evidence" value="ECO:0007669"/>
    <property type="project" value="InterPro"/>
</dbReference>
<feature type="compositionally biased region" description="Basic and acidic residues" evidence="12">
    <location>
        <begin position="54"/>
        <end position="66"/>
    </location>
</feature>
<dbReference type="GO" id="GO:0045505">
    <property type="term" value="F:dynein intermediate chain binding"/>
    <property type="evidence" value="ECO:0007669"/>
    <property type="project" value="InterPro"/>
</dbReference>
<dbReference type="GO" id="GO:0005524">
    <property type="term" value="F:ATP binding"/>
    <property type="evidence" value="ECO:0007669"/>
    <property type="project" value="UniProtKB-KW"/>
</dbReference>
<evidence type="ECO:0000313" key="15">
    <source>
        <dbReference type="EMBL" id="KAF3844988.1"/>
    </source>
</evidence>
<evidence type="ECO:0000256" key="2">
    <source>
        <dbReference type="ARBA" id="ARBA00008887"/>
    </source>
</evidence>
<dbReference type="EMBL" id="JAAKFY010000015">
    <property type="protein sequence ID" value="KAF3844988.1"/>
    <property type="molecule type" value="Genomic_DNA"/>
</dbReference>
<keyword evidence="5" id="KW-0677">Repeat</keyword>
<evidence type="ECO:0000256" key="8">
    <source>
        <dbReference type="ARBA" id="ARBA00023017"/>
    </source>
</evidence>
<evidence type="ECO:0000256" key="12">
    <source>
        <dbReference type="SAM" id="MobiDB-lite"/>
    </source>
</evidence>
<keyword evidence="11" id="KW-0206">Cytoskeleton</keyword>
<keyword evidence="16" id="KW-1185">Reference proteome</keyword>
<evidence type="ECO:0008006" key="17">
    <source>
        <dbReference type="Google" id="ProtNLM"/>
    </source>
</evidence>
<keyword evidence="4" id="KW-0493">Microtubule</keyword>
<evidence type="ECO:0000313" key="16">
    <source>
        <dbReference type="Proteomes" id="UP000518266"/>
    </source>
</evidence>
<dbReference type="OrthoDB" id="14187at2759"/>
<dbReference type="GO" id="GO:0005858">
    <property type="term" value="C:axonemal dynein complex"/>
    <property type="evidence" value="ECO:0007669"/>
    <property type="project" value="TreeGrafter"/>
</dbReference>
<protein>
    <recommendedName>
        <fullName evidence="17">Dynein, cytoplasmic 1, heavy chain 1</fullName>
    </recommendedName>
</protein>
<evidence type="ECO:0000256" key="6">
    <source>
        <dbReference type="ARBA" id="ARBA00022741"/>
    </source>
</evidence>